<name>A0ABD1GNB8_SALDI</name>
<protein>
    <submittedName>
        <fullName evidence="8">Protein WVD2-like 4 isoform X1</fullName>
    </submittedName>
</protein>
<evidence type="ECO:0000256" key="1">
    <source>
        <dbReference type="ARBA" id="ARBA00004245"/>
    </source>
</evidence>
<proteinExistence type="inferred from homology"/>
<evidence type="ECO:0000256" key="3">
    <source>
        <dbReference type="ARBA" id="ARBA00022490"/>
    </source>
</evidence>
<keyword evidence="4" id="KW-0493">Microtubule</keyword>
<evidence type="ECO:0000256" key="6">
    <source>
        <dbReference type="SAM" id="MobiDB-lite"/>
    </source>
</evidence>
<comment type="subcellular location">
    <subcellularLocation>
        <location evidence="1">Cytoplasm</location>
        <location evidence="1">Cytoskeleton</location>
    </subcellularLocation>
</comment>
<evidence type="ECO:0000256" key="2">
    <source>
        <dbReference type="ARBA" id="ARBA00005885"/>
    </source>
</evidence>
<reference evidence="8 9" key="1">
    <citation type="submission" date="2024-06" db="EMBL/GenBank/DDBJ databases">
        <title>A chromosome level genome sequence of Diviner's sage (Salvia divinorum).</title>
        <authorList>
            <person name="Ford S.A."/>
            <person name="Ro D.-K."/>
            <person name="Ness R.W."/>
            <person name="Phillips M.A."/>
        </authorList>
    </citation>
    <scope>NUCLEOTIDE SEQUENCE [LARGE SCALE GENOMIC DNA]</scope>
    <source>
        <strain evidence="8">SAF-2024a</strain>
        <tissue evidence="8">Leaf</tissue>
    </source>
</reference>
<organism evidence="8 9">
    <name type="scientific">Salvia divinorum</name>
    <name type="common">Maria pastora</name>
    <name type="synonym">Diviner's sage</name>
    <dbReference type="NCBI Taxonomy" id="28513"/>
    <lineage>
        <taxon>Eukaryota</taxon>
        <taxon>Viridiplantae</taxon>
        <taxon>Streptophyta</taxon>
        <taxon>Embryophyta</taxon>
        <taxon>Tracheophyta</taxon>
        <taxon>Spermatophyta</taxon>
        <taxon>Magnoliopsida</taxon>
        <taxon>eudicotyledons</taxon>
        <taxon>Gunneridae</taxon>
        <taxon>Pentapetalae</taxon>
        <taxon>asterids</taxon>
        <taxon>lamiids</taxon>
        <taxon>Lamiales</taxon>
        <taxon>Lamiaceae</taxon>
        <taxon>Nepetoideae</taxon>
        <taxon>Mentheae</taxon>
        <taxon>Salviinae</taxon>
        <taxon>Salvia</taxon>
        <taxon>Salvia subgen. Calosphace</taxon>
    </lineage>
</organism>
<keyword evidence="5" id="KW-0206">Cytoskeleton</keyword>
<feature type="region of interest" description="Disordered" evidence="6">
    <location>
        <begin position="287"/>
        <end position="394"/>
    </location>
</feature>
<dbReference type="InterPro" id="IPR027329">
    <property type="entry name" value="TPX2_C"/>
</dbReference>
<sequence>MEPENGISVEDEKRLVLDNSNSEGSSVDVNKENVISGENEVLKDKEGISSSEPQLESSSTVSKPTKTSNAKNPNGNSKKKSELAKNQSDSKGSVAFGRSRKPSLSQSLSFPARGRHSDPMKRSIEVHPAKPEPRRNGVKDNDAKVSGGLSVKGVVRAGKVAGGRRATLASIPSVSQSVSGKQFSGDGNETKTESDALVEKSLEPSNDMLPVREEEDARSTTSSTLTPRTQQRMNVLAFSFRLEERAEKRKEFFSKIEEKIHAKEVEKTTLQAKSMESREAEIKQLRKSLTFKATPMPSFYKEPPPKNELKKIPTTRPISPKLGRNKGAAMPASANSLENGGNSPRSPKINGDKGTAASKKPTRSSLSKPKTQNSPTTTKAKNVETGLQNNAQTQDKIGDSFQCNRFSEAAAVDVSVEV</sequence>
<feature type="compositionally biased region" description="Polar residues" evidence="6">
    <location>
        <begin position="333"/>
        <end position="345"/>
    </location>
</feature>
<keyword evidence="9" id="KW-1185">Reference proteome</keyword>
<comment type="similarity">
    <text evidence="2">Belongs to the TPX2 family.</text>
</comment>
<evidence type="ECO:0000256" key="4">
    <source>
        <dbReference type="ARBA" id="ARBA00022701"/>
    </source>
</evidence>
<feature type="region of interest" description="Disordered" evidence="6">
    <location>
        <begin position="1"/>
        <end position="146"/>
    </location>
</feature>
<dbReference type="PANTHER" id="PTHR46372">
    <property type="entry name" value="PROTEIN WVD2-LIKE 3"/>
    <property type="match status" value="1"/>
</dbReference>
<comment type="caution">
    <text evidence="8">The sequence shown here is derived from an EMBL/GenBank/DDBJ whole genome shotgun (WGS) entry which is preliminary data.</text>
</comment>
<feature type="domain" description="TPX2 C-terminal" evidence="7">
    <location>
        <begin position="238"/>
        <end position="314"/>
    </location>
</feature>
<evidence type="ECO:0000313" key="9">
    <source>
        <dbReference type="Proteomes" id="UP001567538"/>
    </source>
</evidence>
<dbReference type="AlphaFoldDB" id="A0ABD1GNB8"/>
<gene>
    <name evidence="8" type="ORF">AAHA92_22320</name>
</gene>
<dbReference type="Proteomes" id="UP001567538">
    <property type="component" value="Unassembled WGS sequence"/>
</dbReference>
<dbReference type="InterPro" id="IPR044806">
    <property type="entry name" value="WVD2/WDL1-4"/>
</dbReference>
<evidence type="ECO:0000259" key="7">
    <source>
        <dbReference type="Pfam" id="PF06886"/>
    </source>
</evidence>
<accession>A0ABD1GNB8</accession>
<dbReference type="EMBL" id="JBEAFC010000008">
    <property type="protein sequence ID" value="KAL1545620.1"/>
    <property type="molecule type" value="Genomic_DNA"/>
</dbReference>
<feature type="compositionally biased region" description="Low complexity" evidence="6">
    <location>
        <begin position="219"/>
        <end position="230"/>
    </location>
</feature>
<feature type="compositionally biased region" description="Basic and acidic residues" evidence="6">
    <location>
        <begin position="115"/>
        <end position="143"/>
    </location>
</feature>
<feature type="compositionally biased region" description="Polar residues" evidence="6">
    <location>
        <begin position="363"/>
        <end position="394"/>
    </location>
</feature>
<feature type="region of interest" description="Disordered" evidence="6">
    <location>
        <begin position="161"/>
        <end position="230"/>
    </location>
</feature>
<feature type="compositionally biased region" description="Polar residues" evidence="6">
    <location>
        <begin position="18"/>
        <end position="28"/>
    </location>
</feature>
<evidence type="ECO:0000313" key="8">
    <source>
        <dbReference type="EMBL" id="KAL1545620.1"/>
    </source>
</evidence>
<feature type="compositionally biased region" description="Low complexity" evidence="6">
    <location>
        <begin position="49"/>
        <end position="68"/>
    </location>
</feature>
<keyword evidence="3" id="KW-0963">Cytoplasm</keyword>
<evidence type="ECO:0000256" key="5">
    <source>
        <dbReference type="ARBA" id="ARBA00023212"/>
    </source>
</evidence>
<feature type="compositionally biased region" description="Polar residues" evidence="6">
    <location>
        <begin position="170"/>
        <end position="187"/>
    </location>
</feature>
<dbReference type="Pfam" id="PF06886">
    <property type="entry name" value="TPX2"/>
    <property type="match status" value="1"/>
</dbReference>
<feature type="compositionally biased region" description="Basic and acidic residues" evidence="6">
    <location>
        <begin position="188"/>
        <end position="202"/>
    </location>
</feature>
<dbReference type="GO" id="GO:0005874">
    <property type="term" value="C:microtubule"/>
    <property type="evidence" value="ECO:0007669"/>
    <property type="project" value="UniProtKB-KW"/>
</dbReference>
<dbReference type="PANTHER" id="PTHR46372:SF26">
    <property type="entry name" value="(WILD MALAYSIAN BANANA) HYPOTHETICAL PROTEIN"/>
    <property type="match status" value="1"/>
</dbReference>